<sequence length="638" mass="69129">MKKLGFKASLLSAMTGLLMLSLLISSLVTYVQFKDSVQDALVQNIHHVIEQKVIEIKSRFERTTSAVTELAMLYRQENGQNQHSHVAMTQYTAKLGGVSKVIIGFDDGSSYVSKASESFPNGVGIVSKYDPRTRPWYQAGKRSRGISLSDVFFTRTDAIPMLGVMHQIDGGIIMADLRFDQLTSELNKLNEIEGATGFIVNKQGLVLASTSPFIEAKQNINDIADLKQVSQQALGVNQSVATHELNGEATLVASKRIELIDNQEWYVIVTVDESSAFAPLYQATFKLLLVVILVLTASVAGLLVVLNKLYLPIAELRTLVTELSQGNGDLTKRLEVKCNDDIGKIASGINQFISQLQSMMKEINQATVALSSGVHSLQQFSEHSQQILTSHTSETTQIVTAIEQLSNTAEMVEANTVEAAKHTHEAHHSGAHSLKTIESTQQGILALASQINETAGKVEHMNNETSSIQSIVDVIGAIAEQTNLLALNASIEAARAGEQGRGFAVVADEVRALASRTQTSTSEIEQALAQLKSEATNVVASIASTEQACGTTVEEVADTSASLQQMSVIMDEINALNSQNSTSASEQNQVIQAINLNMHQIHDMVETLNKEGQLQQQETANIAEINDKLSGLIGQFKL</sequence>
<dbReference type="SMART" id="SM00283">
    <property type="entry name" value="MA"/>
    <property type="match status" value="1"/>
</dbReference>
<gene>
    <name evidence="13" type="ORF">EXU30_05595</name>
</gene>
<evidence type="ECO:0000313" key="13">
    <source>
        <dbReference type="EMBL" id="QBF82231.1"/>
    </source>
</evidence>
<evidence type="ECO:0000256" key="4">
    <source>
        <dbReference type="ARBA" id="ARBA00022692"/>
    </source>
</evidence>
<dbReference type="SUPFAM" id="SSF58104">
    <property type="entry name" value="Methyl-accepting chemotaxis protein (MCP) signaling domain"/>
    <property type="match status" value="1"/>
</dbReference>
<dbReference type="Gene3D" id="3.30.450.20">
    <property type="entry name" value="PAS domain"/>
    <property type="match status" value="2"/>
</dbReference>
<evidence type="ECO:0000256" key="8">
    <source>
        <dbReference type="ARBA" id="ARBA00029447"/>
    </source>
</evidence>
<evidence type="ECO:0000256" key="7">
    <source>
        <dbReference type="ARBA" id="ARBA00023224"/>
    </source>
</evidence>
<feature type="domain" description="Methyl-accepting transducer" evidence="11">
    <location>
        <begin position="366"/>
        <end position="602"/>
    </location>
</feature>
<name>A0A411PF98_9GAMM</name>
<dbReference type="FunFam" id="1.10.287.950:FF:000001">
    <property type="entry name" value="Methyl-accepting chemotaxis sensory transducer"/>
    <property type="match status" value="1"/>
</dbReference>
<dbReference type="CDD" id="cd18773">
    <property type="entry name" value="PDC1_HK_sensor"/>
    <property type="match status" value="1"/>
</dbReference>
<keyword evidence="7 9" id="KW-0807">Transducer</keyword>
<dbReference type="PROSITE" id="PS50111">
    <property type="entry name" value="CHEMOTAXIS_TRANSDUC_2"/>
    <property type="match status" value="1"/>
</dbReference>
<evidence type="ECO:0000256" key="9">
    <source>
        <dbReference type="PROSITE-ProRule" id="PRU00284"/>
    </source>
</evidence>
<comment type="similarity">
    <text evidence="8">Belongs to the methyl-accepting chemotaxis (MCP) protein family.</text>
</comment>
<dbReference type="CDD" id="cd06225">
    <property type="entry name" value="HAMP"/>
    <property type="match status" value="1"/>
</dbReference>
<dbReference type="InterPro" id="IPR033479">
    <property type="entry name" value="dCache_1"/>
</dbReference>
<evidence type="ECO:0000256" key="2">
    <source>
        <dbReference type="ARBA" id="ARBA00022475"/>
    </source>
</evidence>
<evidence type="ECO:0000256" key="6">
    <source>
        <dbReference type="ARBA" id="ARBA00023136"/>
    </source>
</evidence>
<dbReference type="PANTHER" id="PTHR32089:SF55">
    <property type="entry name" value="METHYL ACCEPTING SENSORY TRANSDUCER WITH CACHE_2 SMALL MOLECULE BINDING DOMAIN"/>
    <property type="match status" value="1"/>
</dbReference>
<dbReference type="Pfam" id="PF02743">
    <property type="entry name" value="dCache_1"/>
    <property type="match status" value="1"/>
</dbReference>
<dbReference type="InterPro" id="IPR003660">
    <property type="entry name" value="HAMP_dom"/>
</dbReference>
<evidence type="ECO:0000259" key="12">
    <source>
        <dbReference type="PROSITE" id="PS50885"/>
    </source>
</evidence>
<evidence type="ECO:0000256" key="1">
    <source>
        <dbReference type="ARBA" id="ARBA00004651"/>
    </source>
</evidence>
<protein>
    <submittedName>
        <fullName evidence="13">Methyl-accepting chemotaxis protein</fullName>
    </submittedName>
</protein>
<dbReference type="GO" id="GO:0006935">
    <property type="term" value="P:chemotaxis"/>
    <property type="evidence" value="ECO:0007669"/>
    <property type="project" value="UniProtKB-KW"/>
</dbReference>
<keyword evidence="6 10" id="KW-0472">Membrane</keyword>
<dbReference type="GO" id="GO:0007165">
    <property type="term" value="P:signal transduction"/>
    <property type="evidence" value="ECO:0007669"/>
    <property type="project" value="UniProtKB-KW"/>
</dbReference>
<dbReference type="GO" id="GO:0005886">
    <property type="term" value="C:plasma membrane"/>
    <property type="evidence" value="ECO:0007669"/>
    <property type="project" value="UniProtKB-SubCell"/>
</dbReference>
<dbReference type="KEGG" id="smai:EXU30_05595"/>
<reference evidence="13 14" key="1">
    <citation type="submission" date="2019-02" db="EMBL/GenBank/DDBJ databases">
        <title>Shewanella sp. D4-2 isolated from Dokdo Island.</title>
        <authorList>
            <person name="Baek K."/>
        </authorList>
    </citation>
    <scope>NUCLEOTIDE SEQUENCE [LARGE SCALE GENOMIC DNA]</scope>
    <source>
        <strain evidence="13 14">D4-2</strain>
    </source>
</reference>
<accession>A0A411PF98</accession>
<keyword evidence="2" id="KW-1003">Cell membrane</keyword>
<evidence type="ECO:0000256" key="10">
    <source>
        <dbReference type="SAM" id="Phobius"/>
    </source>
</evidence>
<feature type="domain" description="HAMP" evidence="12">
    <location>
        <begin position="312"/>
        <end position="361"/>
    </location>
</feature>
<dbReference type="InterPro" id="IPR004089">
    <property type="entry name" value="MCPsignal_dom"/>
</dbReference>
<keyword evidence="4 10" id="KW-0812">Transmembrane</keyword>
<proteinExistence type="inferred from homology"/>
<keyword evidence="14" id="KW-1185">Reference proteome</keyword>
<dbReference type="Pfam" id="PF00015">
    <property type="entry name" value="MCPsignal"/>
    <property type="match status" value="1"/>
</dbReference>
<dbReference type="EMBL" id="CP036200">
    <property type="protein sequence ID" value="QBF82231.1"/>
    <property type="molecule type" value="Genomic_DNA"/>
</dbReference>
<dbReference type="RefSeq" id="WP_130598203.1">
    <property type="nucleotide sequence ID" value="NZ_CP036200.1"/>
</dbReference>
<dbReference type="Pfam" id="PF00672">
    <property type="entry name" value="HAMP"/>
    <property type="match status" value="1"/>
</dbReference>
<dbReference type="PROSITE" id="PS50885">
    <property type="entry name" value="HAMP"/>
    <property type="match status" value="1"/>
</dbReference>
<evidence type="ECO:0000313" key="14">
    <source>
        <dbReference type="Proteomes" id="UP000291106"/>
    </source>
</evidence>
<dbReference type="AlphaFoldDB" id="A0A411PF98"/>
<evidence type="ECO:0000256" key="5">
    <source>
        <dbReference type="ARBA" id="ARBA00022989"/>
    </source>
</evidence>
<keyword evidence="3" id="KW-0145">Chemotaxis</keyword>
<evidence type="ECO:0000259" key="11">
    <source>
        <dbReference type="PROSITE" id="PS50111"/>
    </source>
</evidence>
<keyword evidence="5 10" id="KW-1133">Transmembrane helix</keyword>
<dbReference type="OrthoDB" id="2489132at2"/>
<organism evidence="13 14">
    <name type="scientific">Shewanella maritima</name>
    <dbReference type="NCBI Taxonomy" id="2520507"/>
    <lineage>
        <taxon>Bacteria</taxon>
        <taxon>Pseudomonadati</taxon>
        <taxon>Pseudomonadota</taxon>
        <taxon>Gammaproteobacteria</taxon>
        <taxon>Alteromonadales</taxon>
        <taxon>Shewanellaceae</taxon>
        <taxon>Shewanella</taxon>
    </lineage>
</organism>
<dbReference type="Gene3D" id="1.10.287.950">
    <property type="entry name" value="Methyl-accepting chemotaxis protein"/>
    <property type="match status" value="1"/>
</dbReference>
<dbReference type="SMART" id="SM00304">
    <property type="entry name" value="HAMP"/>
    <property type="match status" value="1"/>
</dbReference>
<evidence type="ECO:0000256" key="3">
    <source>
        <dbReference type="ARBA" id="ARBA00022500"/>
    </source>
</evidence>
<dbReference type="PANTHER" id="PTHR32089">
    <property type="entry name" value="METHYL-ACCEPTING CHEMOTAXIS PROTEIN MCPB"/>
    <property type="match status" value="1"/>
</dbReference>
<feature type="transmembrane region" description="Helical" evidence="10">
    <location>
        <begin position="287"/>
        <end position="307"/>
    </location>
</feature>
<dbReference type="Proteomes" id="UP000291106">
    <property type="component" value="Chromosome"/>
</dbReference>
<comment type="subcellular location">
    <subcellularLocation>
        <location evidence="1">Cell membrane</location>
        <topology evidence="1">Multi-pass membrane protein</topology>
    </subcellularLocation>
</comment>